<keyword evidence="1 2" id="KW-0732">Signal</keyword>
<gene>
    <name evidence="3" type="ORF">GPL26_17130</name>
</gene>
<evidence type="ECO:0000313" key="3">
    <source>
        <dbReference type="EMBL" id="MBT9811349.1"/>
    </source>
</evidence>
<comment type="caution">
    <text evidence="3">The sequence shown here is derived from an EMBL/GenBank/DDBJ whole genome shotgun (WGS) entry which is preliminary data.</text>
</comment>
<evidence type="ECO:0000313" key="4">
    <source>
        <dbReference type="Proteomes" id="UP000708338"/>
    </source>
</evidence>
<dbReference type="Proteomes" id="UP000708338">
    <property type="component" value="Unassembled WGS sequence"/>
</dbReference>
<dbReference type="Gene3D" id="3.40.190.10">
    <property type="entry name" value="Periplasmic binding protein-like II"/>
    <property type="match status" value="2"/>
</dbReference>
<dbReference type="RefSeq" id="WP_117452222.1">
    <property type="nucleotide sequence ID" value="NZ_CABJDD010000027.1"/>
</dbReference>
<feature type="signal peptide" evidence="2">
    <location>
        <begin position="1"/>
        <end position="23"/>
    </location>
</feature>
<evidence type="ECO:0000256" key="2">
    <source>
        <dbReference type="SAM" id="SignalP"/>
    </source>
</evidence>
<name>A0AA41FH46_9FIRM</name>
<dbReference type="PROSITE" id="PS51257">
    <property type="entry name" value="PROKAR_LIPOPROTEIN"/>
    <property type="match status" value="1"/>
</dbReference>
<dbReference type="AlphaFoldDB" id="A0AA41FH46"/>
<sequence>MKSRSVRTAGFFVSAALVLQGFAALVSGCGRRTEQPLPAVQADLVVCTDLEPAVYEPVVKEFEERTGLTVEVQAGTSEEVRGWFAQKQTERSRDGSRGAAQPEEWDLAFGVSTELLDEYKALWLPCESSEIEMLDSRYVSPDHAWTGFSVLPLVIMYNTNVVTYRELPVGWESLLEPRWQGRVAFADPEQSDVSALALAAAMLSSQSGEDYMERLAENLNREVLKTVEQGNEGILDGRYSVGVTTEAAAQTLRSGGADVDYIYPEEGTAAVLDGTAVRAGSSHEGAAREFLDFTVSRDAQKIMSVSQNRRSVRMDAATEKGLDPMEKLPLLEADQDTFSEAKQRAKALWQQAAGKEGGA</sequence>
<evidence type="ECO:0000256" key="1">
    <source>
        <dbReference type="ARBA" id="ARBA00022729"/>
    </source>
</evidence>
<feature type="chain" id="PRO_5041215528" evidence="2">
    <location>
        <begin position="24"/>
        <end position="359"/>
    </location>
</feature>
<reference evidence="3" key="1">
    <citation type="journal article" date="2021" name="Gut Microbes">
        <title>A synthetic consortium of 100 gut commensals modulates the composition and function in a colon model of the microbiome of elderly subjects.</title>
        <authorList>
            <person name="Perez M."/>
            <person name="Ntemiri A."/>
            <person name="Tan H."/>
            <person name="Harris H.M.B."/>
            <person name="Roager H.M."/>
            <person name="Ribiere C."/>
            <person name="O'Toole P.W."/>
        </authorList>
    </citation>
    <scope>NUCLEOTIDE SEQUENCE</scope>
    <source>
        <strain evidence="3">MCC335</strain>
    </source>
</reference>
<organism evidence="3 4">
    <name type="scientific">Enterocloster citroniae</name>
    <dbReference type="NCBI Taxonomy" id="358743"/>
    <lineage>
        <taxon>Bacteria</taxon>
        <taxon>Bacillati</taxon>
        <taxon>Bacillota</taxon>
        <taxon>Clostridia</taxon>
        <taxon>Lachnospirales</taxon>
        <taxon>Lachnospiraceae</taxon>
        <taxon>Enterocloster</taxon>
    </lineage>
</organism>
<proteinExistence type="predicted"/>
<dbReference type="Pfam" id="PF13343">
    <property type="entry name" value="SBP_bac_6"/>
    <property type="match status" value="1"/>
</dbReference>
<dbReference type="SUPFAM" id="SSF53850">
    <property type="entry name" value="Periplasmic binding protein-like II"/>
    <property type="match status" value="1"/>
</dbReference>
<accession>A0AA41FH46</accession>
<protein>
    <submittedName>
        <fullName evidence="3">Extracellular solute-binding protein</fullName>
    </submittedName>
</protein>
<dbReference type="PANTHER" id="PTHR30006">
    <property type="entry name" value="THIAMINE-BINDING PERIPLASMIC PROTEIN-RELATED"/>
    <property type="match status" value="1"/>
</dbReference>
<dbReference type="EMBL" id="WQPS01000026">
    <property type="protein sequence ID" value="MBT9811349.1"/>
    <property type="molecule type" value="Genomic_DNA"/>
</dbReference>